<reference evidence="1 2" key="1">
    <citation type="journal article" date="2019" name="Nat. Ecol. Evol.">
        <title>Megaphylogeny resolves global patterns of mushroom evolution.</title>
        <authorList>
            <person name="Varga T."/>
            <person name="Krizsan K."/>
            <person name="Foldi C."/>
            <person name="Dima B."/>
            <person name="Sanchez-Garcia M."/>
            <person name="Sanchez-Ramirez S."/>
            <person name="Szollosi G.J."/>
            <person name="Szarkandi J.G."/>
            <person name="Papp V."/>
            <person name="Albert L."/>
            <person name="Andreopoulos W."/>
            <person name="Angelini C."/>
            <person name="Antonin V."/>
            <person name="Barry K.W."/>
            <person name="Bougher N.L."/>
            <person name="Buchanan P."/>
            <person name="Buyck B."/>
            <person name="Bense V."/>
            <person name="Catcheside P."/>
            <person name="Chovatia M."/>
            <person name="Cooper J."/>
            <person name="Damon W."/>
            <person name="Desjardin D."/>
            <person name="Finy P."/>
            <person name="Geml J."/>
            <person name="Haridas S."/>
            <person name="Hughes K."/>
            <person name="Justo A."/>
            <person name="Karasinski D."/>
            <person name="Kautmanova I."/>
            <person name="Kiss B."/>
            <person name="Kocsube S."/>
            <person name="Kotiranta H."/>
            <person name="LaButti K.M."/>
            <person name="Lechner B.E."/>
            <person name="Liimatainen K."/>
            <person name="Lipzen A."/>
            <person name="Lukacs Z."/>
            <person name="Mihaltcheva S."/>
            <person name="Morgado L.N."/>
            <person name="Niskanen T."/>
            <person name="Noordeloos M.E."/>
            <person name="Ohm R.A."/>
            <person name="Ortiz-Santana B."/>
            <person name="Ovrebo C."/>
            <person name="Racz N."/>
            <person name="Riley R."/>
            <person name="Savchenko A."/>
            <person name="Shiryaev A."/>
            <person name="Soop K."/>
            <person name="Spirin V."/>
            <person name="Szebenyi C."/>
            <person name="Tomsovsky M."/>
            <person name="Tulloss R.E."/>
            <person name="Uehling J."/>
            <person name="Grigoriev I.V."/>
            <person name="Vagvolgyi C."/>
            <person name="Papp T."/>
            <person name="Martin F.M."/>
            <person name="Miettinen O."/>
            <person name="Hibbett D.S."/>
            <person name="Nagy L.G."/>
        </authorList>
    </citation>
    <scope>NUCLEOTIDE SEQUENCE [LARGE SCALE GENOMIC DNA]</scope>
    <source>
        <strain evidence="1 2">CBS 309.79</strain>
    </source>
</reference>
<dbReference type="AlphaFoldDB" id="A0A5C3QTT5"/>
<dbReference type="EMBL" id="ML178818">
    <property type="protein sequence ID" value="TFL04847.1"/>
    <property type="molecule type" value="Genomic_DNA"/>
</dbReference>
<accession>A0A5C3QTT5</accession>
<organism evidence="1 2">
    <name type="scientific">Pterulicium gracile</name>
    <dbReference type="NCBI Taxonomy" id="1884261"/>
    <lineage>
        <taxon>Eukaryota</taxon>
        <taxon>Fungi</taxon>
        <taxon>Dikarya</taxon>
        <taxon>Basidiomycota</taxon>
        <taxon>Agaricomycotina</taxon>
        <taxon>Agaricomycetes</taxon>
        <taxon>Agaricomycetidae</taxon>
        <taxon>Agaricales</taxon>
        <taxon>Pleurotineae</taxon>
        <taxon>Pterulaceae</taxon>
        <taxon>Pterulicium</taxon>
    </lineage>
</organism>
<sequence>MVRQHGEEVTCLPYTSSPLPLFDQLQSLSYSDAKITDEIRINPSSIETRFVAAYPVLIPIYLARYELQLFDNEKPMQTVMACEAYRPDGFTHIDIDAQDLDQRLERLESRTGGGALTRVRSLLDFARSIDNPRVGGPRNRTLRESDTYFAVPRVMTPLRNTLVANELGRRYTQLMESAEADAIVRNDEGMADLEDVRVRGFTLDDATAHWAWMLLTRDAAELKGLLDVFDSASAVTATKLSISASGVKRDTDFNIVEDTQKRMNAILERKRTTQPEWWKEWLERSAERRT</sequence>
<protein>
    <submittedName>
        <fullName evidence="1">Uncharacterized protein</fullName>
    </submittedName>
</protein>
<evidence type="ECO:0000313" key="2">
    <source>
        <dbReference type="Proteomes" id="UP000305067"/>
    </source>
</evidence>
<proteinExistence type="predicted"/>
<name>A0A5C3QTT5_9AGAR</name>
<gene>
    <name evidence="1" type="ORF">BDV98DRAFT_562930</name>
</gene>
<dbReference type="Proteomes" id="UP000305067">
    <property type="component" value="Unassembled WGS sequence"/>
</dbReference>
<dbReference type="OrthoDB" id="2349883at2759"/>
<keyword evidence="2" id="KW-1185">Reference proteome</keyword>
<evidence type="ECO:0000313" key="1">
    <source>
        <dbReference type="EMBL" id="TFL04847.1"/>
    </source>
</evidence>